<dbReference type="InterPro" id="IPR050508">
    <property type="entry name" value="Methyltransf_Superfamily"/>
</dbReference>
<organism evidence="2 3">
    <name type="scientific">Capillimicrobium parvum</name>
    <dbReference type="NCBI Taxonomy" id="2884022"/>
    <lineage>
        <taxon>Bacteria</taxon>
        <taxon>Bacillati</taxon>
        <taxon>Actinomycetota</taxon>
        <taxon>Thermoleophilia</taxon>
        <taxon>Solirubrobacterales</taxon>
        <taxon>Capillimicrobiaceae</taxon>
        <taxon>Capillimicrobium</taxon>
    </lineage>
</organism>
<dbReference type="PANTHER" id="PTHR42912">
    <property type="entry name" value="METHYLTRANSFERASE"/>
    <property type="match status" value="1"/>
</dbReference>
<dbReference type="GO" id="GO:0008757">
    <property type="term" value="F:S-adenosylmethionine-dependent methyltransferase activity"/>
    <property type="evidence" value="ECO:0007669"/>
    <property type="project" value="InterPro"/>
</dbReference>
<keyword evidence="2" id="KW-0808">Transferase</keyword>
<dbReference type="Pfam" id="PF08241">
    <property type="entry name" value="Methyltransf_11"/>
    <property type="match status" value="1"/>
</dbReference>
<name>A0A9E6XWR7_9ACTN</name>
<dbReference type="GO" id="GO:0043770">
    <property type="term" value="F:demethylmenaquinone methyltransferase activity"/>
    <property type="evidence" value="ECO:0007669"/>
    <property type="project" value="UniProtKB-EC"/>
</dbReference>
<accession>A0A9E6XWR7</accession>
<evidence type="ECO:0000259" key="1">
    <source>
        <dbReference type="Pfam" id="PF08241"/>
    </source>
</evidence>
<keyword evidence="3" id="KW-1185">Reference proteome</keyword>
<proteinExistence type="predicted"/>
<dbReference type="CDD" id="cd02440">
    <property type="entry name" value="AdoMet_MTases"/>
    <property type="match status" value="1"/>
</dbReference>
<dbReference type="EMBL" id="CP087164">
    <property type="protein sequence ID" value="UGS35560.1"/>
    <property type="molecule type" value="Genomic_DNA"/>
</dbReference>
<dbReference type="PANTHER" id="PTHR42912:SF93">
    <property type="entry name" value="N6-ADENOSINE-METHYLTRANSFERASE TMT1A"/>
    <property type="match status" value="1"/>
</dbReference>
<dbReference type="InterPro" id="IPR029063">
    <property type="entry name" value="SAM-dependent_MTases_sf"/>
</dbReference>
<protein>
    <submittedName>
        <fullName evidence="2">2-methoxy-6-polyprenyl-1,4-benzoquinol methylase, mitochondrial</fullName>
        <ecNumber evidence="2">2.1.1.163</ecNumber>
    </submittedName>
</protein>
<dbReference type="SUPFAM" id="SSF53335">
    <property type="entry name" value="S-adenosyl-L-methionine-dependent methyltransferases"/>
    <property type="match status" value="1"/>
</dbReference>
<evidence type="ECO:0000313" key="3">
    <source>
        <dbReference type="Proteomes" id="UP001162834"/>
    </source>
</evidence>
<dbReference type="Gene3D" id="3.40.50.150">
    <property type="entry name" value="Vaccinia Virus protein VP39"/>
    <property type="match status" value="1"/>
</dbReference>
<evidence type="ECO:0000313" key="2">
    <source>
        <dbReference type="EMBL" id="UGS35560.1"/>
    </source>
</evidence>
<dbReference type="KEGG" id="sbae:DSM104329_01953"/>
<gene>
    <name evidence="2" type="ORF">DSM104329_01953</name>
</gene>
<dbReference type="GO" id="GO:0032259">
    <property type="term" value="P:methylation"/>
    <property type="evidence" value="ECO:0007669"/>
    <property type="project" value="UniProtKB-KW"/>
</dbReference>
<reference evidence="2" key="1">
    <citation type="journal article" date="2022" name="Int. J. Syst. Evol. Microbiol.">
        <title>Pseudomonas aegrilactucae sp. nov. and Pseudomonas morbosilactucae sp. nov., pathogens causing bacterial rot of lettuce in Japan.</title>
        <authorList>
            <person name="Sawada H."/>
            <person name="Fujikawa T."/>
            <person name="Satou M."/>
        </authorList>
    </citation>
    <scope>NUCLEOTIDE SEQUENCE</scope>
    <source>
        <strain evidence="2">0166_1</strain>
    </source>
</reference>
<keyword evidence="2" id="KW-0489">Methyltransferase</keyword>
<dbReference type="InterPro" id="IPR013216">
    <property type="entry name" value="Methyltransf_11"/>
</dbReference>
<dbReference type="RefSeq" id="WP_259315243.1">
    <property type="nucleotide sequence ID" value="NZ_CP087164.1"/>
</dbReference>
<sequence>MTGARPDRDDLSVLLELAAPAGRDVLDVGCGLGTLTRELAAAGARAIGMEISPERAEAAAAQDAAGVATYVAGRAEALPLGDATMDAVVFMRSLHHVPGELMDAALAEARRVLRPGGVVYLAEPLTEGALFALIRRVDDETKVRELAQAAIARADGAGFERAATVEYDRRMRLADVAAVRRLVVGVDPARAAAFDASVDEIARDFEALGEPDGDGGGRWFGQPMRADLLLVRPAAR</sequence>
<dbReference type="EC" id="2.1.1.163" evidence="2"/>
<dbReference type="Proteomes" id="UP001162834">
    <property type="component" value="Chromosome"/>
</dbReference>
<feature type="domain" description="Methyltransferase type 11" evidence="1">
    <location>
        <begin position="26"/>
        <end position="120"/>
    </location>
</feature>
<dbReference type="AlphaFoldDB" id="A0A9E6XWR7"/>